<dbReference type="Proteomes" id="UP000460718">
    <property type="component" value="Unassembled WGS sequence"/>
</dbReference>
<dbReference type="Proteomes" id="UP000440367">
    <property type="component" value="Unassembled WGS sequence"/>
</dbReference>
<evidence type="ECO:0000313" key="18">
    <source>
        <dbReference type="Proteomes" id="UP000476176"/>
    </source>
</evidence>
<dbReference type="Proteomes" id="UP000437068">
    <property type="component" value="Unassembled WGS sequence"/>
</dbReference>
<dbReference type="EMBL" id="QXGD01001044">
    <property type="protein sequence ID" value="KAE9216448.1"/>
    <property type="molecule type" value="Genomic_DNA"/>
</dbReference>
<dbReference type="EMBL" id="QXGA01000921">
    <property type="protein sequence ID" value="KAE9135622.1"/>
    <property type="molecule type" value="Genomic_DNA"/>
</dbReference>
<evidence type="ECO:0000313" key="11">
    <source>
        <dbReference type="Proteomes" id="UP000429523"/>
    </source>
</evidence>
<dbReference type="OrthoDB" id="89165at2759"/>
<dbReference type="Proteomes" id="UP000433483">
    <property type="component" value="Unassembled WGS sequence"/>
</dbReference>
<evidence type="ECO:0000313" key="1">
    <source>
        <dbReference type="EMBL" id="KAE8933227.1"/>
    </source>
</evidence>
<evidence type="ECO:0000313" key="10">
    <source>
        <dbReference type="EMBL" id="KAE9331823.1"/>
    </source>
</evidence>
<dbReference type="EMBL" id="QXFX01000863">
    <property type="protein sequence ID" value="KAE9102288.1"/>
    <property type="molecule type" value="Genomic_DNA"/>
</dbReference>
<evidence type="ECO:0000313" key="14">
    <source>
        <dbReference type="Proteomes" id="UP000440367"/>
    </source>
</evidence>
<organism evidence="4 16">
    <name type="scientific">Phytophthora fragariae</name>
    <dbReference type="NCBI Taxonomy" id="53985"/>
    <lineage>
        <taxon>Eukaryota</taxon>
        <taxon>Sar</taxon>
        <taxon>Stramenopiles</taxon>
        <taxon>Oomycota</taxon>
        <taxon>Peronosporomycetes</taxon>
        <taxon>Peronosporales</taxon>
        <taxon>Peronosporaceae</taxon>
        <taxon>Phytophthora</taxon>
    </lineage>
</organism>
<dbReference type="EMBL" id="QXGB01000965">
    <property type="protein sequence ID" value="KAE9200031.1"/>
    <property type="molecule type" value="Genomic_DNA"/>
</dbReference>
<evidence type="ECO:0000313" key="12">
    <source>
        <dbReference type="Proteomes" id="UP000433483"/>
    </source>
</evidence>
<evidence type="ECO:0000313" key="4">
    <source>
        <dbReference type="EMBL" id="KAE9102295.1"/>
    </source>
</evidence>
<name>A0A6A3RRK0_9STRA</name>
<dbReference type="Proteomes" id="UP000486351">
    <property type="component" value="Unassembled WGS sequence"/>
</dbReference>
<dbReference type="AlphaFoldDB" id="A0A6A3RRK0"/>
<dbReference type="EMBL" id="QXFZ01000879">
    <property type="protein sequence ID" value="KAE9102295.1"/>
    <property type="molecule type" value="Genomic_DNA"/>
</dbReference>
<evidence type="ECO:0000313" key="15">
    <source>
        <dbReference type="Proteomes" id="UP000440732"/>
    </source>
</evidence>
<reference evidence="11 12" key="1">
    <citation type="submission" date="2018-08" db="EMBL/GenBank/DDBJ databases">
        <title>Genomic investigation of the strawberry pathogen Phytophthora fragariae indicates pathogenicity is determined by transcriptional variation in three key races.</title>
        <authorList>
            <person name="Adams T.M."/>
            <person name="Armitage A.D."/>
            <person name="Sobczyk M.K."/>
            <person name="Bates H.J."/>
            <person name="Dunwell J.M."/>
            <person name="Nellist C.F."/>
            <person name="Harrison R.J."/>
        </authorList>
    </citation>
    <scope>NUCLEOTIDE SEQUENCE [LARGE SCALE GENOMIC DNA]</scope>
    <source>
        <strain evidence="9 13">A4</strain>
        <strain evidence="8 14">BC-1</strain>
        <strain evidence="7 18">BC-23</strain>
        <strain evidence="6 12">NOV-27</strain>
        <strain evidence="5 15">NOV-5</strain>
        <strain evidence="4 16">NOV-71</strain>
        <strain evidence="10 19">NOV-77</strain>
        <strain evidence="1 11">NOV-9</strain>
        <strain evidence="3 20">ONT-3</strain>
        <strain evidence="2 17">SCRP245</strain>
    </source>
</reference>
<evidence type="ECO:0000313" key="3">
    <source>
        <dbReference type="EMBL" id="KAE9102288.1"/>
    </source>
</evidence>
<evidence type="ECO:0000313" key="20">
    <source>
        <dbReference type="Proteomes" id="UP000488956"/>
    </source>
</evidence>
<comment type="caution">
    <text evidence="4">The sequence shown here is derived from an EMBL/GenBank/DDBJ whole genome shotgun (WGS) entry which is preliminary data.</text>
</comment>
<evidence type="ECO:0000313" key="9">
    <source>
        <dbReference type="EMBL" id="KAE9300526.1"/>
    </source>
</evidence>
<dbReference type="EMBL" id="QXGF01001035">
    <property type="protein sequence ID" value="KAE8933227.1"/>
    <property type="molecule type" value="Genomic_DNA"/>
</dbReference>
<dbReference type="Proteomes" id="UP000476176">
    <property type="component" value="Unassembled WGS sequence"/>
</dbReference>
<dbReference type="Proteomes" id="UP000429523">
    <property type="component" value="Unassembled WGS sequence"/>
</dbReference>
<proteinExistence type="predicted"/>
<dbReference type="EMBL" id="QXFW01000949">
    <property type="protein sequence ID" value="KAE8999508.1"/>
    <property type="molecule type" value="Genomic_DNA"/>
</dbReference>
<protein>
    <submittedName>
        <fullName evidence="4">Uncharacterized protein</fullName>
    </submittedName>
</protein>
<dbReference type="Proteomes" id="UP000488956">
    <property type="component" value="Unassembled WGS sequence"/>
</dbReference>
<evidence type="ECO:0000313" key="7">
    <source>
        <dbReference type="EMBL" id="KAE9202620.1"/>
    </source>
</evidence>
<dbReference type="Proteomes" id="UP000440732">
    <property type="component" value="Unassembled WGS sequence"/>
</dbReference>
<evidence type="ECO:0000313" key="5">
    <source>
        <dbReference type="EMBL" id="KAE9135622.1"/>
    </source>
</evidence>
<dbReference type="EMBL" id="QXGC01001453">
    <property type="protein sequence ID" value="KAE9202620.1"/>
    <property type="molecule type" value="Genomic_DNA"/>
</dbReference>
<evidence type="ECO:0000313" key="16">
    <source>
        <dbReference type="Proteomes" id="UP000441208"/>
    </source>
</evidence>
<evidence type="ECO:0000313" key="6">
    <source>
        <dbReference type="EMBL" id="KAE9200031.1"/>
    </source>
</evidence>
<keyword evidence="12" id="KW-1185">Reference proteome</keyword>
<evidence type="ECO:0000313" key="13">
    <source>
        <dbReference type="Proteomes" id="UP000437068"/>
    </source>
</evidence>
<evidence type="ECO:0000313" key="2">
    <source>
        <dbReference type="EMBL" id="KAE8999508.1"/>
    </source>
</evidence>
<dbReference type="EMBL" id="QXGE01000945">
    <property type="protein sequence ID" value="KAE9300526.1"/>
    <property type="molecule type" value="Genomic_DNA"/>
</dbReference>
<gene>
    <name evidence="9" type="ORF">PF001_g14903</name>
    <name evidence="8" type="ORF">PF002_g17083</name>
    <name evidence="7" type="ORF">PF004_g18366</name>
    <name evidence="6" type="ORF">PF005_g15512</name>
    <name evidence="5" type="ORF">PF006_g14566</name>
    <name evidence="4" type="ORF">PF007_g14817</name>
    <name evidence="10" type="ORF">PF008_g15239</name>
    <name evidence="1" type="ORF">PF009_g16767</name>
    <name evidence="3" type="ORF">PF010_g14151</name>
    <name evidence="2" type="ORF">PF011_g14599</name>
</gene>
<sequence length="45" mass="4797">MEETEHADYKIVRTTPADDEGAPLQTWLAILGGNLVDVAAMGHCG</sequence>
<accession>A0A6A3RRK0</accession>
<evidence type="ECO:0000313" key="17">
    <source>
        <dbReference type="Proteomes" id="UP000460718"/>
    </source>
</evidence>
<evidence type="ECO:0000313" key="8">
    <source>
        <dbReference type="EMBL" id="KAE9216448.1"/>
    </source>
</evidence>
<dbReference type="EMBL" id="QXFY01000981">
    <property type="protein sequence ID" value="KAE9331823.1"/>
    <property type="molecule type" value="Genomic_DNA"/>
</dbReference>
<dbReference type="Proteomes" id="UP000441208">
    <property type="component" value="Unassembled WGS sequence"/>
</dbReference>
<evidence type="ECO:0000313" key="19">
    <source>
        <dbReference type="Proteomes" id="UP000486351"/>
    </source>
</evidence>